<dbReference type="InterPro" id="IPR054648">
    <property type="entry name" value="TudS-rel"/>
</dbReference>
<evidence type="ECO:0008006" key="3">
    <source>
        <dbReference type="Google" id="ProtNLM"/>
    </source>
</evidence>
<sequence>MLRANKVILVSHCILNQNSVVNPLARAKGAFDEIVKLITDRGYGIVQLPCPETLFLGLERLPMSKEEYATPEYIALCDRLATREIDYIKLLQEGKVNIAGMIGIDQSPTCSQFGEVGHFMMALNIFPELECIPKLDIPELYGENDEETQLFHLNMKYWLEQL</sequence>
<evidence type="ECO:0000313" key="2">
    <source>
        <dbReference type="Proteomes" id="UP001158045"/>
    </source>
</evidence>
<protein>
    <recommendedName>
        <fullName evidence="3">DUF523 domain-containing protein</fullName>
    </recommendedName>
</protein>
<organism evidence="1 2">
    <name type="scientific">Fusibacter bizertensis</name>
    <dbReference type="NCBI Taxonomy" id="1488331"/>
    <lineage>
        <taxon>Bacteria</taxon>
        <taxon>Bacillati</taxon>
        <taxon>Bacillota</taxon>
        <taxon>Clostridia</taxon>
        <taxon>Eubacteriales</taxon>
        <taxon>Eubacteriales Family XII. Incertae Sedis</taxon>
        <taxon>Fusibacter</taxon>
    </lineage>
</organism>
<dbReference type="EMBL" id="JARYZI010000007">
    <property type="protein sequence ID" value="MDH8678790.1"/>
    <property type="molecule type" value="Genomic_DNA"/>
</dbReference>
<proteinExistence type="predicted"/>
<evidence type="ECO:0000313" key="1">
    <source>
        <dbReference type="EMBL" id="MDH8678790.1"/>
    </source>
</evidence>
<gene>
    <name evidence="1" type="ORF">QE109_11560</name>
</gene>
<comment type="caution">
    <text evidence="1">The sequence shown here is derived from an EMBL/GenBank/DDBJ whole genome shotgun (WGS) entry which is preliminary data.</text>
</comment>
<reference evidence="1 2" key="1">
    <citation type="submission" date="2023-04" db="EMBL/GenBank/DDBJ databases">
        <title>Fusibacter bizertensis strain WBS, isolated from littoral bottom sediments of the Arctic seas - biochemical and genomic analysis.</title>
        <authorList>
            <person name="Brioukhanov A.L."/>
        </authorList>
    </citation>
    <scope>NUCLEOTIDE SEQUENCE [LARGE SCALE GENOMIC DNA]</scope>
    <source>
        <strain evidence="1 2">WBS</strain>
    </source>
</reference>
<accession>A0ABT6NEK0</accession>
<dbReference type="Proteomes" id="UP001158045">
    <property type="component" value="Unassembled WGS sequence"/>
</dbReference>
<dbReference type="NCBIfam" id="NF045597">
    <property type="entry name" value="TudS_rel_CD3072"/>
    <property type="match status" value="1"/>
</dbReference>
<name>A0ABT6NEK0_9FIRM</name>
<keyword evidence="2" id="KW-1185">Reference proteome</keyword>
<dbReference type="RefSeq" id="WP_281094680.1">
    <property type="nucleotide sequence ID" value="NZ_JARYZI010000007.1"/>
</dbReference>